<accession>A0ABX0A4W4</accession>
<dbReference type="EMBL" id="JAACYS010000062">
    <property type="protein sequence ID" value="NCU18481.1"/>
    <property type="molecule type" value="Genomic_DNA"/>
</dbReference>
<dbReference type="InterPro" id="IPR003717">
    <property type="entry name" value="RecO"/>
</dbReference>
<evidence type="ECO:0000313" key="10">
    <source>
        <dbReference type="Proteomes" id="UP000743899"/>
    </source>
</evidence>
<dbReference type="Gene3D" id="1.20.1440.120">
    <property type="entry name" value="Recombination protein O, C-terminal domain"/>
    <property type="match status" value="1"/>
</dbReference>
<evidence type="ECO:0000256" key="2">
    <source>
        <dbReference type="ARBA" id="ARBA00021310"/>
    </source>
</evidence>
<comment type="function">
    <text evidence="7">Involved in DNA repair and RecF pathway recombination.</text>
</comment>
<evidence type="ECO:0000256" key="4">
    <source>
        <dbReference type="ARBA" id="ARBA00023172"/>
    </source>
</evidence>
<proteinExistence type="inferred from homology"/>
<keyword evidence="5 7" id="KW-0234">DNA repair</keyword>
<evidence type="ECO:0000256" key="6">
    <source>
        <dbReference type="ARBA" id="ARBA00033409"/>
    </source>
</evidence>
<keyword evidence="4 7" id="KW-0233">DNA recombination</keyword>
<dbReference type="SUPFAM" id="SSF50249">
    <property type="entry name" value="Nucleic acid-binding proteins"/>
    <property type="match status" value="1"/>
</dbReference>
<feature type="domain" description="DNA replication/recombination mediator RecO N-terminal" evidence="8">
    <location>
        <begin position="1"/>
        <end position="79"/>
    </location>
</feature>
<name>A0ABX0A4W4_9BACI</name>
<dbReference type="NCBIfam" id="TIGR00613">
    <property type="entry name" value="reco"/>
    <property type="match status" value="1"/>
</dbReference>
<dbReference type="InterPro" id="IPR042242">
    <property type="entry name" value="RecO_C"/>
</dbReference>
<evidence type="ECO:0000259" key="8">
    <source>
        <dbReference type="Pfam" id="PF11967"/>
    </source>
</evidence>
<dbReference type="InterPro" id="IPR012340">
    <property type="entry name" value="NA-bd_OB-fold"/>
</dbReference>
<dbReference type="Proteomes" id="UP000743899">
    <property type="component" value="Unassembled WGS sequence"/>
</dbReference>
<protein>
    <recommendedName>
        <fullName evidence="2 7">DNA repair protein RecO</fullName>
    </recommendedName>
    <alternativeName>
        <fullName evidence="6 7">Recombination protein O</fullName>
    </alternativeName>
</protein>
<dbReference type="HAMAP" id="MF_00201">
    <property type="entry name" value="RecO"/>
    <property type="match status" value="1"/>
</dbReference>
<evidence type="ECO:0000256" key="5">
    <source>
        <dbReference type="ARBA" id="ARBA00023204"/>
    </source>
</evidence>
<dbReference type="PANTHER" id="PTHR33991">
    <property type="entry name" value="DNA REPAIR PROTEIN RECO"/>
    <property type="match status" value="1"/>
</dbReference>
<organism evidence="9 10">
    <name type="scientific">Pallidibacillus pasinlerensis</name>
    <dbReference type="NCBI Taxonomy" id="2703818"/>
    <lineage>
        <taxon>Bacteria</taxon>
        <taxon>Bacillati</taxon>
        <taxon>Bacillota</taxon>
        <taxon>Bacilli</taxon>
        <taxon>Bacillales</taxon>
        <taxon>Bacillaceae</taxon>
        <taxon>Pallidibacillus</taxon>
    </lineage>
</organism>
<dbReference type="InterPro" id="IPR037278">
    <property type="entry name" value="ARFGAP/RecO"/>
</dbReference>
<dbReference type="PANTHER" id="PTHR33991:SF1">
    <property type="entry name" value="DNA REPAIR PROTEIN RECO"/>
    <property type="match status" value="1"/>
</dbReference>
<evidence type="ECO:0000256" key="7">
    <source>
        <dbReference type="HAMAP-Rule" id="MF_00201"/>
    </source>
</evidence>
<sequence length="250" mass="28496">MIEKIEGIVIRSVDYGESNKIITIFSRNKGKFGAVAKGAKKPKSRLASVSQPFTYGHFVCMMGNSGLATIQQGEIIDTFRGIKEDLFLTSYVSYIAELLEKGTEDRVNNPYLFELFYQTIKAIEEGHDPEILKNIFEVKMLPVFGFRPTLDHCAICGNSNGHFVFSIKEGGILCENCSHQDPYSLKVQQVTLKLLRLFYHFDLSRLGSINVKDKTKNELELCINAYYDEYSGLYLKTKRFLQQLDKLKDT</sequence>
<reference evidence="9 10" key="1">
    <citation type="submission" date="2020-01" db="EMBL/GenBank/DDBJ databases">
        <title>A novel Bacillus sp. from Pasinler.</title>
        <authorList>
            <person name="Adiguzel A."/>
            <person name="Ay H."/>
            <person name="Baltaci M.O."/>
        </authorList>
    </citation>
    <scope>NUCLEOTIDE SEQUENCE [LARGE SCALE GENOMIC DNA]</scope>
    <source>
        <strain evidence="9 10">P1</strain>
    </source>
</reference>
<dbReference type="Gene3D" id="2.40.50.140">
    <property type="entry name" value="Nucleic acid-binding proteins"/>
    <property type="match status" value="1"/>
</dbReference>
<keyword evidence="10" id="KW-1185">Reference proteome</keyword>
<gene>
    <name evidence="7 9" type="primary">recO</name>
    <name evidence="9" type="ORF">GW534_12230</name>
</gene>
<comment type="caution">
    <text evidence="9">The sequence shown here is derived from an EMBL/GenBank/DDBJ whole genome shotgun (WGS) entry which is preliminary data.</text>
</comment>
<keyword evidence="3 7" id="KW-0227">DNA damage</keyword>
<evidence type="ECO:0000313" key="9">
    <source>
        <dbReference type="EMBL" id="NCU18481.1"/>
    </source>
</evidence>
<dbReference type="RefSeq" id="WP_161921307.1">
    <property type="nucleotide sequence ID" value="NZ_JAACYS010000062.1"/>
</dbReference>
<dbReference type="Pfam" id="PF02565">
    <property type="entry name" value="RecO_C"/>
    <property type="match status" value="1"/>
</dbReference>
<dbReference type="Pfam" id="PF11967">
    <property type="entry name" value="RecO_N"/>
    <property type="match status" value="1"/>
</dbReference>
<evidence type="ECO:0000256" key="3">
    <source>
        <dbReference type="ARBA" id="ARBA00022763"/>
    </source>
</evidence>
<dbReference type="SUPFAM" id="SSF57863">
    <property type="entry name" value="ArfGap/RecO-like zinc finger"/>
    <property type="match status" value="1"/>
</dbReference>
<comment type="similarity">
    <text evidence="1 7">Belongs to the RecO family.</text>
</comment>
<evidence type="ECO:0000256" key="1">
    <source>
        <dbReference type="ARBA" id="ARBA00007452"/>
    </source>
</evidence>
<dbReference type="InterPro" id="IPR022572">
    <property type="entry name" value="DNA_rep/recomb_RecO_N"/>
</dbReference>